<dbReference type="EMBL" id="PNRE01000074">
    <property type="protein sequence ID" value="PMR68118.1"/>
    <property type="molecule type" value="Genomic_DNA"/>
</dbReference>
<organism evidence="5 6">
    <name type="scientific">Halomonas heilongjiangensis</name>
    <dbReference type="NCBI Taxonomy" id="1387883"/>
    <lineage>
        <taxon>Bacteria</taxon>
        <taxon>Pseudomonadati</taxon>
        <taxon>Pseudomonadota</taxon>
        <taxon>Gammaproteobacteria</taxon>
        <taxon>Oceanospirillales</taxon>
        <taxon>Halomonadaceae</taxon>
        <taxon>Halomonas</taxon>
    </lineage>
</organism>
<accession>A0A2N7TIX8</accession>
<keyword evidence="3" id="KW-0804">Transcription</keyword>
<comment type="caution">
    <text evidence="5">The sequence shown here is derived from an EMBL/GenBank/DDBJ whole genome shotgun (WGS) entry which is preliminary data.</text>
</comment>
<keyword evidence="1" id="KW-0805">Transcription regulation</keyword>
<protein>
    <recommendedName>
        <fullName evidence="4">Transcriptional regulator LacI/GalR-like sensor domain-containing protein</fullName>
    </recommendedName>
</protein>
<dbReference type="GO" id="GO:0003700">
    <property type="term" value="F:DNA-binding transcription factor activity"/>
    <property type="evidence" value="ECO:0007669"/>
    <property type="project" value="TreeGrafter"/>
</dbReference>
<evidence type="ECO:0000256" key="3">
    <source>
        <dbReference type="ARBA" id="ARBA00023163"/>
    </source>
</evidence>
<evidence type="ECO:0000259" key="4">
    <source>
        <dbReference type="Pfam" id="PF13377"/>
    </source>
</evidence>
<evidence type="ECO:0000313" key="6">
    <source>
        <dbReference type="Proteomes" id="UP000235346"/>
    </source>
</evidence>
<dbReference type="AlphaFoldDB" id="A0A2N7TIX8"/>
<name>A0A2N7TIX8_9GAMM</name>
<keyword evidence="6" id="KW-1185">Reference proteome</keyword>
<dbReference type="Proteomes" id="UP000235346">
    <property type="component" value="Unassembled WGS sequence"/>
</dbReference>
<gene>
    <name evidence="5" type="ORF">C1H66_16490</name>
</gene>
<evidence type="ECO:0000256" key="2">
    <source>
        <dbReference type="ARBA" id="ARBA00023125"/>
    </source>
</evidence>
<evidence type="ECO:0000313" key="5">
    <source>
        <dbReference type="EMBL" id="PMR68118.1"/>
    </source>
</evidence>
<reference evidence="5 6" key="1">
    <citation type="submission" date="2018-01" db="EMBL/GenBank/DDBJ databases">
        <title>Halomonas endophytica sp. nov., isolated from storage liquid in the stems of Populus euphratica.</title>
        <authorList>
            <person name="Chen C."/>
        </authorList>
    </citation>
    <scope>NUCLEOTIDE SEQUENCE [LARGE SCALE GENOMIC DNA]</scope>
    <source>
        <strain evidence="5 6">DSM 26881</strain>
    </source>
</reference>
<feature type="domain" description="Transcriptional regulator LacI/GalR-like sensor" evidence="4">
    <location>
        <begin position="26"/>
        <end position="97"/>
    </location>
</feature>
<dbReference type="InterPro" id="IPR046335">
    <property type="entry name" value="LacI/GalR-like_sensor"/>
</dbReference>
<proteinExistence type="predicted"/>
<dbReference type="RefSeq" id="WP_102628973.1">
    <property type="nucleotide sequence ID" value="NZ_PDOH01000013.1"/>
</dbReference>
<dbReference type="PANTHER" id="PTHR30146">
    <property type="entry name" value="LACI-RELATED TRANSCRIPTIONAL REPRESSOR"/>
    <property type="match status" value="1"/>
</dbReference>
<sequence length="104" mass="11631">MQPPQKGHFLEGDRQWHARLRGHAGRPAYVRVPDEHSITDYDDLSQARFMRPPLTTVAVPSSEIGRRVADDLIARIDGETRPHRRLLESSLVLRESTGPAPASG</sequence>
<dbReference type="OrthoDB" id="6619319at2"/>
<dbReference type="PANTHER" id="PTHR30146:SF109">
    <property type="entry name" value="HTH-TYPE TRANSCRIPTIONAL REGULATOR GALS"/>
    <property type="match status" value="1"/>
</dbReference>
<keyword evidence="2" id="KW-0238">DNA-binding</keyword>
<dbReference type="Gene3D" id="3.40.50.2300">
    <property type="match status" value="1"/>
</dbReference>
<dbReference type="InterPro" id="IPR028082">
    <property type="entry name" value="Peripla_BP_I"/>
</dbReference>
<dbReference type="SUPFAM" id="SSF53822">
    <property type="entry name" value="Periplasmic binding protein-like I"/>
    <property type="match status" value="1"/>
</dbReference>
<dbReference type="GO" id="GO:0000976">
    <property type="term" value="F:transcription cis-regulatory region binding"/>
    <property type="evidence" value="ECO:0007669"/>
    <property type="project" value="TreeGrafter"/>
</dbReference>
<evidence type="ECO:0000256" key="1">
    <source>
        <dbReference type="ARBA" id="ARBA00023015"/>
    </source>
</evidence>
<dbReference type="Pfam" id="PF13377">
    <property type="entry name" value="Peripla_BP_3"/>
    <property type="match status" value="1"/>
</dbReference>